<protein>
    <submittedName>
        <fullName evidence="2">Uncharacterized protein</fullName>
    </submittedName>
</protein>
<keyword evidence="3" id="KW-1185">Reference proteome</keyword>
<name>A0AAD5X965_9FUNG</name>
<feature type="non-terminal residue" evidence="2">
    <location>
        <position position="241"/>
    </location>
</feature>
<organism evidence="2 3">
    <name type="scientific">Physocladia obscura</name>
    <dbReference type="NCBI Taxonomy" id="109957"/>
    <lineage>
        <taxon>Eukaryota</taxon>
        <taxon>Fungi</taxon>
        <taxon>Fungi incertae sedis</taxon>
        <taxon>Chytridiomycota</taxon>
        <taxon>Chytridiomycota incertae sedis</taxon>
        <taxon>Chytridiomycetes</taxon>
        <taxon>Chytridiales</taxon>
        <taxon>Chytriomycetaceae</taxon>
        <taxon>Physocladia</taxon>
    </lineage>
</organism>
<evidence type="ECO:0000313" key="2">
    <source>
        <dbReference type="EMBL" id="KAJ3077908.1"/>
    </source>
</evidence>
<dbReference type="Proteomes" id="UP001211907">
    <property type="component" value="Unassembled WGS sequence"/>
</dbReference>
<accession>A0AAD5X965</accession>
<comment type="caution">
    <text evidence="2">The sequence shown here is derived from an EMBL/GenBank/DDBJ whole genome shotgun (WGS) entry which is preliminary data.</text>
</comment>
<feature type="compositionally biased region" description="Acidic residues" evidence="1">
    <location>
        <begin position="109"/>
        <end position="119"/>
    </location>
</feature>
<dbReference type="EMBL" id="JADGJH010006188">
    <property type="protein sequence ID" value="KAJ3077908.1"/>
    <property type="molecule type" value="Genomic_DNA"/>
</dbReference>
<feature type="region of interest" description="Disordered" evidence="1">
    <location>
        <begin position="109"/>
        <end position="155"/>
    </location>
</feature>
<evidence type="ECO:0000256" key="1">
    <source>
        <dbReference type="SAM" id="MobiDB-lite"/>
    </source>
</evidence>
<dbReference type="AlphaFoldDB" id="A0AAD5X965"/>
<proteinExistence type="predicted"/>
<reference evidence="2" key="1">
    <citation type="submission" date="2020-05" db="EMBL/GenBank/DDBJ databases">
        <title>Phylogenomic resolution of chytrid fungi.</title>
        <authorList>
            <person name="Stajich J.E."/>
            <person name="Amses K."/>
            <person name="Simmons R."/>
            <person name="Seto K."/>
            <person name="Myers J."/>
            <person name="Bonds A."/>
            <person name="Quandt C.A."/>
            <person name="Barry K."/>
            <person name="Liu P."/>
            <person name="Grigoriev I."/>
            <person name="Longcore J.E."/>
            <person name="James T.Y."/>
        </authorList>
    </citation>
    <scope>NUCLEOTIDE SEQUENCE</scope>
    <source>
        <strain evidence="2">JEL0513</strain>
    </source>
</reference>
<evidence type="ECO:0000313" key="3">
    <source>
        <dbReference type="Proteomes" id="UP001211907"/>
    </source>
</evidence>
<gene>
    <name evidence="2" type="ORF">HK100_010877</name>
</gene>
<sequence length="241" mass="26666">RSNNSSNVNSGGPDDDNIDLRRLVESAFAWHRAYSSLSFSSSSLPSPRLPLHPDEINYLIQIRSTINAKLNTNNNIVLKNAWSAFVHALVDALSDIASLEYNRELSDAYNEDDEDDQDDHSDNASPKNHTKKQKPPGGHNNDENDEDNDEKSSLGGDSIFSTSYETLSKGLILTKQEIKLLEYSVSKKCIALGSIVATIVRTGAVLPVRIAYEPRAANEVDMKKGDLISLWFDFDGIYGYG</sequence>